<keyword evidence="10" id="KW-1185">Reference proteome</keyword>
<keyword evidence="5" id="KW-0804">Transcription</keyword>
<name>A0A9N7P481_STRHE</name>
<keyword evidence="2" id="KW-0611">Plant defense</keyword>
<dbReference type="GO" id="GO:0005634">
    <property type="term" value="C:nucleus"/>
    <property type="evidence" value="ECO:0007669"/>
    <property type="project" value="UniProtKB-SubCell"/>
</dbReference>
<dbReference type="Pfam" id="PF00847">
    <property type="entry name" value="AP2"/>
    <property type="match status" value="1"/>
</dbReference>
<organism evidence="9 10">
    <name type="scientific">Striga hermonthica</name>
    <name type="common">Purple witchweed</name>
    <name type="synonym">Buchnera hermonthica</name>
    <dbReference type="NCBI Taxonomy" id="68872"/>
    <lineage>
        <taxon>Eukaryota</taxon>
        <taxon>Viridiplantae</taxon>
        <taxon>Streptophyta</taxon>
        <taxon>Embryophyta</taxon>
        <taxon>Tracheophyta</taxon>
        <taxon>Spermatophyta</taxon>
        <taxon>Magnoliopsida</taxon>
        <taxon>eudicotyledons</taxon>
        <taxon>Gunneridae</taxon>
        <taxon>Pentapetalae</taxon>
        <taxon>asterids</taxon>
        <taxon>lamiids</taxon>
        <taxon>Lamiales</taxon>
        <taxon>Orobanchaceae</taxon>
        <taxon>Buchnereae</taxon>
        <taxon>Striga</taxon>
    </lineage>
</organism>
<evidence type="ECO:0000259" key="8">
    <source>
        <dbReference type="PROSITE" id="PS51032"/>
    </source>
</evidence>
<feature type="domain" description="AP2/ERF" evidence="8">
    <location>
        <begin position="98"/>
        <end position="155"/>
    </location>
</feature>
<proteinExistence type="predicted"/>
<keyword evidence="4" id="KW-0238">DNA-binding</keyword>
<dbReference type="PANTHER" id="PTHR31194:SF166">
    <property type="entry name" value="PATHOGENESIS-RELATED GENES TRANSCRIPTIONAL ACTIVATOR PTI6"/>
    <property type="match status" value="1"/>
</dbReference>
<feature type="region of interest" description="Disordered" evidence="7">
    <location>
        <begin position="75"/>
        <end position="100"/>
    </location>
</feature>
<dbReference type="InterPro" id="IPR036955">
    <property type="entry name" value="AP2/ERF_dom_sf"/>
</dbReference>
<dbReference type="PRINTS" id="PR00367">
    <property type="entry name" value="ETHRSPELEMNT"/>
</dbReference>
<dbReference type="Proteomes" id="UP001153555">
    <property type="component" value="Unassembled WGS sequence"/>
</dbReference>
<dbReference type="PROSITE" id="PS51032">
    <property type="entry name" value="AP2_ERF"/>
    <property type="match status" value="1"/>
</dbReference>
<dbReference type="PIRSF" id="PIRSF038123">
    <property type="entry name" value="PTI6"/>
    <property type="match status" value="1"/>
</dbReference>
<dbReference type="SMART" id="SM00380">
    <property type="entry name" value="AP2"/>
    <property type="match status" value="1"/>
</dbReference>
<dbReference type="AlphaFoldDB" id="A0A9N7P481"/>
<dbReference type="GO" id="GO:0006952">
    <property type="term" value="P:defense response"/>
    <property type="evidence" value="ECO:0007669"/>
    <property type="project" value="UniProtKB-KW"/>
</dbReference>
<keyword evidence="6" id="KW-0539">Nucleus</keyword>
<gene>
    <name evidence="9" type="ORF">SHERM_08260</name>
</gene>
<dbReference type="FunFam" id="3.30.730.10:FF:000001">
    <property type="entry name" value="Ethylene-responsive transcription factor 2"/>
    <property type="match status" value="1"/>
</dbReference>
<dbReference type="CDD" id="cd00018">
    <property type="entry name" value="AP2"/>
    <property type="match status" value="1"/>
</dbReference>
<evidence type="ECO:0000256" key="2">
    <source>
        <dbReference type="ARBA" id="ARBA00022821"/>
    </source>
</evidence>
<dbReference type="PANTHER" id="PTHR31194">
    <property type="entry name" value="SHN SHINE , DNA BINDING / TRANSCRIPTION FACTOR"/>
    <property type="match status" value="1"/>
</dbReference>
<sequence length="234" mass="25622">MEQQPQPPVRFSDRVVTTTKLVARRRTPAAGSERRRVVRLVLADADATDSSSDEGGSGFFRVRRHVEEIKFASTAGRGERTGRKRARVDPSPAVRGSGFKGVRRRPWGRWAAEIRDPARGKRVWLGTYDTPEEAAAAYDGAAVRIKGSAAATNFPIAAASGSSATEAEAEDAATSPESVLRWEDFPPVEGIELGWADGFGFDAEWPLIGLSTSCRYNQFQFGEFEFDDLLNDVL</sequence>
<reference evidence="9" key="1">
    <citation type="submission" date="2019-12" db="EMBL/GenBank/DDBJ databases">
        <authorList>
            <person name="Scholes J."/>
        </authorList>
    </citation>
    <scope>NUCLEOTIDE SEQUENCE</scope>
</reference>
<dbReference type="InterPro" id="IPR016177">
    <property type="entry name" value="DNA-bd_dom_sf"/>
</dbReference>
<evidence type="ECO:0000256" key="4">
    <source>
        <dbReference type="ARBA" id="ARBA00023125"/>
    </source>
</evidence>
<accession>A0A9N7P481</accession>
<evidence type="ECO:0000313" key="9">
    <source>
        <dbReference type="EMBL" id="CAA0842398.1"/>
    </source>
</evidence>
<evidence type="ECO:0000256" key="5">
    <source>
        <dbReference type="ARBA" id="ARBA00023163"/>
    </source>
</evidence>
<evidence type="ECO:0000256" key="6">
    <source>
        <dbReference type="ARBA" id="ARBA00023242"/>
    </source>
</evidence>
<comment type="subcellular location">
    <subcellularLocation>
        <location evidence="1">Nucleus</location>
    </subcellularLocation>
</comment>
<dbReference type="InterPro" id="IPR001471">
    <property type="entry name" value="AP2/ERF_dom"/>
</dbReference>
<evidence type="ECO:0000313" key="10">
    <source>
        <dbReference type="Proteomes" id="UP001153555"/>
    </source>
</evidence>
<dbReference type="InterPro" id="IPR050913">
    <property type="entry name" value="AP2/ERF_ERF"/>
</dbReference>
<comment type="caution">
    <text evidence="9">The sequence shown here is derived from an EMBL/GenBank/DDBJ whole genome shotgun (WGS) entry which is preliminary data.</text>
</comment>
<evidence type="ECO:0000256" key="3">
    <source>
        <dbReference type="ARBA" id="ARBA00023015"/>
    </source>
</evidence>
<dbReference type="EMBL" id="CACSLK010034598">
    <property type="protein sequence ID" value="CAA0842398.1"/>
    <property type="molecule type" value="Genomic_DNA"/>
</dbReference>
<dbReference type="OrthoDB" id="682005at2759"/>
<evidence type="ECO:0000256" key="7">
    <source>
        <dbReference type="SAM" id="MobiDB-lite"/>
    </source>
</evidence>
<keyword evidence="3" id="KW-0805">Transcription regulation</keyword>
<dbReference type="Gene3D" id="3.30.730.10">
    <property type="entry name" value="AP2/ERF domain"/>
    <property type="match status" value="1"/>
</dbReference>
<evidence type="ECO:0000256" key="1">
    <source>
        <dbReference type="ARBA" id="ARBA00004123"/>
    </source>
</evidence>
<dbReference type="GO" id="GO:0003677">
    <property type="term" value="F:DNA binding"/>
    <property type="evidence" value="ECO:0007669"/>
    <property type="project" value="UniProtKB-KW"/>
</dbReference>
<dbReference type="SUPFAM" id="SSF54171">
    <property type="entry name" value="DNA-binding domain"/>
    <property type="match status" value="1"/>
</dbReference>
<dbReference type="GO" id="GO:0003700">
    <property type="term" value="F:DNA-binding transcription factor activity"/>
    <property type="evidence" value="ECO:0007669"/>
    <property type="project" value="InterPro"/>
</dbReference>
<protein>
    <submittedName>
        <fullName evidence="9">Ethylene-responsive transcription factor CRF4</fullName>
    </submittedName>
</protein>